<feature type="domain" description="RdRp catalytic" evidence="42">
    <location>
        <begin position="3383"/>
        <end position="3502"/>
    </location>
</feature>
<dbReference type="Gene3D" id="2.40.10.120">
    <property type="match status" value="1"/>
</dbReference>
<keyword evidence="20" id="KW-0347">Helicase</keyword>
<dbReference type="GO" id="GO:0033644">
    <property type="term" value="C:host cell membrane"/>
    <property type="evidence" value="ECO:0007669"/>
    <property type="project" value="UniProtKB-SubCell"/>
</dbReference>
<dbReference type="EMBL" id="MG599982">
    <property type="protein sequence ID" value="AVM87248.1"/>
    <property type="molecule type" value="Genomic_RNA"/>
</dbReference>
<evidence type="ECO:0000256" key="38">
    <source>
        <dbReference type="ARBA" id="ARBA00047631"/>
    </source>
</evidence>
<evidence type="ECO:0000256" key="41">
    <source>
        <dbReference type="SAM" id="Phobius"/>
    </source>
</evidence>
<dbReference type="Pfam" id="PF00271">
    <property type="entry name" value="Helicase_C"/>
    <property type="match status" value="1"/>
</dbReference>
<accession>A0A2P1GMP3</accession>
<dbReference type="GO" id="GO:0030430">
    <property type="term" value="C:host cell cytoplasm"/>
    <property type="evidence" value="ECO:0007669"/>
    <property type="project" value="UniProtKB-SubCell"/>
</dbReference>
<keyword evidence="7" id="KW-0696">RNA-directed RNA polymerase</keyword>
<dbReference type="InterPro" id="IPR027417">
    <property type="entry name" value="P-loop_NTPase"/>
</dbReference>
<protein>
    <recommendedName>
        <fullName evidence="4">Genome polyprotein</fullName>
    </recommendedName>
</protein>
<evidence type="ECO:0000256" key="27">
    <source>
        <dbReference type="ARBA" id="ARBA00022989"/>
    </source>
</evidence>
<keyword evidence="23" id="KW-0067">ATP-binding</keyword>
<feature type="domain" description="Helicase ATP-binding" evidence="43">
    <location>
        <begin position="1670"/>
        <end position="1807"/>
    </location>
</feature>
<dbReference type="PROSITE" id="PS50507">
    <property type="entry name" value="RDRP_SSRNA_POS"/>
    <property type="match status" value="1"/>
</dbReference>
<keyword evidence="32" id="KW-1015">Disulfide bond</keyword>
<keyword evidence="28" id="KW-1182">Viral ion channel</keyword>
<dbReference type="GO" id="GO:0039694">
    <property type="term" value="P:viral RNA genome replication"/>
    <property type="evidence" value="ECO:0007669"/>
    <property type="project" value="InterPro"/>
</dbReference>
<keyword evidence="11" id="KW-1162">Viral penetration into host cytoplasm</keyword>
<comment type="catalytic activity">
    <reaction evidence="39">
        <text>ATP + H2O = ADP + phosphate + H(+)</text>
        <dbReference type="Rhea" id="RHEA:13065"/>
        <dbReference type="ChEBI" id="CHEBI:15377"/>
        <dbReference type="ChEBI" id="CHEBI:15378"/>
        <dbReference type="ChEBI" id="CHEBI:30616"/>
        <dbReference type="ChEBI" id="CHEBI:43474"/>
        <dbReference type="ChEBI" id="CHEBI:456216"/>
        <dbReference type="EC" id="3.6.4.13"/>
    </reaction>
</comment>
<keyword evidence="13" id="KW-0645">Protease</keyword>
<name>A0A2P1GMP3_9FLAV</name>
<dbReference type="GO" id="GO:0006508">
    <property type="term" value="P:proteolysis"/>
    <property type="evidence" value="ECO:0007669"/>
    <property type="project" value="UniProtKB-KW"/>
</dbReference>
<evidence type="ECO:0000256" key="36">
    <source>
        <dbReference type="ARBA" id="ARBA00023296"/>
    </source>
</evidence>
<evidence type="ECO:0000256" key="31">
    <source>
        <dbReference type="ARBA" id="ARBA00023136"/>
    </source>
</evidence>
<keyword evidence="35" id="KW-0899">Viral immunoevasion</keyword>
<evidence type="ECO:0000256" key="20">
    <source>
        <dbReference type="ARBA" id="ARBA00022806"/>
    </source>
</evidence>
<feature type="transmembrane region" description="Helical" evidence="41">
    <location>
        <begin position="1068"/>
        <end position="1093"/>
    </location>
</feature>
<feature type="transmembrane region" description="Helical" evidence="41">
    <location>
        <begin position="1332"/>
        <end position="1352"/>
    </location>
</feature>
<keyword evidence="12" id="KW-1090">Inhibition of host innate immune response by virus</keyword>
<dbReference type="InterPro" id="IPR002166">
    <property type="entry name" value="RNA_pol_HCV"/>
</dbReference>
<keyword evidence="27 41" id="KW-1133">Transmembrane helix</keyword>
<evidence type="ECO:0000256" key="7">
    <source>
        <dbReference type="ARBA" id="ARBA00022484"/>
    </source>
</evidence>
<dbReference type="GO" id="GO:0008236">
    <property type="term" value="F:serine-type peptidase activity"/>
    <property type="evidence" value="ECO:0007669"/>
    <property type="project" value="UniProtKB-KW"/>
</dbReference>
<keyword evidence="5" id="KW-0813">Transport</keyword>
<dbReference type="GO" id="GO:0005524">
    <property type="term" value="F:ATP binding"/>
    <property type="evidence" value="ECO:0007669"/>
    <property type="project" value="UniProtKB-KW"/>
</dbReference>
<keyword evidence="10" id="KW-0945">Host-virus interaction</keyword>
<dbReference type="SUPFAM" id="SSF56672">
    <property type="entry name" value="DNA/RNA polymerases"/>
    <property type="match status" value="1"/>
</dbReference>
<keyword evidence="37" id="KW-0407">Ion channel</keyword>
<evidence type="ECO:0000256" key="22">
    <source>
        <dbReference type="ARBA" id="ARBA00022825"/>
    </source>
</evidence>
<evidence type="ECO:0000256" key="8">
    <source>
        <dbReference type="ARBA" id="ARBA00022506"/>
    </source>
</evidence>
<evidence type="ECO:0000256" key="39">
    <source>
        <dbReference type="ARBA" id="ARBA00047984"/>
    </source>
</evidence>
<keyword evidence="21" id="KW-0788">Thiol protease</keyword>
<evidence type="ECO:0000256" key="3">
    <source>
        <dbReference type="ARBA" id="ARBA00004242"/>
    </source>
</evidence>
<evidence type="ECO:0000256" key="24">
    <source>
        <dbReference type="ARBA" id="ARBA00022844"/>
    </source>
</evidence>
<feature type="transmembrane region" description="Helical" evidence="41">
    <location>
        <begin position="925"/>
        <end position="946"/>
    </location>
</feature>
<keyword evidence="9" id="KW-1170">Fusion of virus membrane with host endosomal membrane</keyword>
<dbReference type="GO" id="GO:0046718">
    <property type="term" value="P:symbiont entry into host cell"/>
    <property type="evidence" value="ECO:0007669"/>
    <property type="project" value="UniProtKB-KW"/>
</dbReference>
<evidence type="ECO:0000256" key="18">
    <source>
        <dbReference type="ARBA" id="ARBA00022801"/>
    </source>
</evidence>
<evidence type="ECO:0000256" key="32">
    <source>
        <dbReference type="ARBA" id="ARBA00023157"/>
    </source>
</evidence>
<evidence type="ECO:0000259" key="42">
    <source>
        <dbReference type="PROSITE" id="PS50507"/>
    </source>
</evidence>
<dbReference type="InterPro" id="IPR001650">
    <property type="entry name" value="Helicase_C-like"/>
</dbReference>
<feature type="transmembrane region" description="Helical" evidence="41">
    <location>
        <begin position="2313"/>
        <end position="2329"/>
    </location>
</feature>
<evidence type="ECO:0000256" key="30">
    <source>
        <dbReference type="ARBA" id="ARBA00023065"/>
    </source>
</evidence>
<keyword evidence="33" id="KW-0325">Glycoprotein</keyword>
<dbReference type="GO" id="GO:0039654">
    <property type="term" value="P:fusion of virus membrane with host endosome membrane"/>
    <property type="evidence" value="ECO:0007669"/>
    <property type="project" value="UniProtKB-KW"/>
</dbReference>
<evidence type="ECO:0000256" key="16">
    <source>
        <dbReference type="ARBA" id="ARBA00022695"/>
    </source>
</evidence>
<dbReference type="PROSITE" id="PS51192">
    <property type="entry name" value="HELICASE_ATP_BIND_1"/>
    <property type="match status" value="1"/>
</dbReference>
<dbReference type="InterPro" id="IPR014001">
    <property type="entry name" value="Helicase_ATP-bd"/>
</dbReference>
<evidence type="ECO:0000256" key="28">
    <source>
        <dbReference type="ARBA" id="ARBA00023039"/>
    </source>
</evidence>
<evidence type="ECO:0000256" key="33">
    <source>
        <dbReference type="ARBA" id="ARBA00023180"/>
    </source>
</evidence>
<dbReference type="InterPro" id="IPR011545">
    <property type="entry name" value="DEAD/DEAH_box_helicase_dom"/>
</dbReference>
<organism evidence="44">
    <name type="scientific">Wenzhou pesti-like virus 1</name>
    <dbReference type="NCBI Taxonomy" id="2116480"/>
    <lineage>
        <taxon>Viruses</taxon>
        <taxon>Riboviria</taxon>
        <taxon>Orthornavirae</taxon>
        <taxon>Kitrinoviricota</taxon>
        <taxon>Flasuviricetes</taxon>
        <taxon>Amarillovirales</taxon>
        <taxon>Flaviviridae</taxon>
    </lineage>
</organism>
<dbReference type="PANTHER" id="PTHR18934">
    <property type="entry name" value="ATP-DEPENDENT RNA HELICASE"/>
    <property type="match status" value="1"/>
</dbReference>
<feature type="compositionally biased region" description="Polar residues" evidence="40">
    <location>
        <begin position="2873"/>
        <end position="2882"/>
    </location>
</feature>
<evidence type="ECO:0000256" key="25">
    <source>
        <dbReference type="ARBA" id="ARBA00022870"/>
    </source>
</evidence>
<dbReference type="GO" id="GO:0003968">
    <property type="term" value="F:RNA-directed RNA polymerase activity"/>
    <property type="evidence" value="ECO:0007669"/>
    <property type="project" value="UniProtKB-KW"/>
</dbReference>
<keyword evidence="22" id="KW-0720">Serine protease</keyword>
<evidence type="ECO:0000256" key="19">
    <source>
        <dbReference type="ARBA" id="ARBA00022804"/>
    </source>
</evidence>
<dbReference type="GO" id="GO:0055036">
    <property type="term" value="C:virion membrane"/>
    <property type="evidence" value="ECO:0007669"/>
    <property type="project" value="UniProtKB-SubCell"/>
</dbReference>
<evidence type="ECO:0000256" key="10">
    <source>
        <dbReference type="ARBA" id="ARBA00022581"/>
    </source>
</evidence>
<evidence type="ECO:0000259" key="43">
    <source>
        <dbReference type="PROSITE" id="PS51192"/>
    </source>
</evidence>
<keyword evidence="26" id="KW-0693">Viral RNA replication</keyword>
<feature type="transmembrane region" description="Helical" evidence="41">
    <location>
        <begin position="1105"/>
        <end position="1122"/>
    </location>
</feature>
<keyword evidence="31 41" id="KW-0472">Membrane</keyword>
<dbReference type="GO" id="GO:0003723">
    <property type="term" value="F:RNA binding"/>
    <property type="evidence" value="ECO:0007669"/>
    <property type="project" value="InterPro"/>
</dbReference>
<evidence type="ECO:0000256" key="11">
    <source>
        <dbReference type="ARBA" id="ARBA00022595"/>
    </source>
</evidence>
<sequence length="3701" mass="413828">MFTNSNTTKSQNKSTSGFYISHWKPNPSAAEFIPSSNRWKPNPFAVEFTPKNGYKKYYGTQSASAEHLDSRSCDARESDVSPCVDTIWGDAPTQTSSDWSEEFTTPNTYAEALSLPTTLGWKSSLIPSKIKVRRRKSKPSKPKPVSSQKRQGEPKTSYTVQRCVKRCKIRQRKVGQVLLMPANRYTLLEVDCTDDMDEELCSEDISWQLPGPELKRRPKRIAGHRVRRQRNKRETTPVCECRRHTGKRPTKLHVWMMTHRRPREMPRGTAEMRWLREVSPTYQPPVSPDFYLRGLVLQEPEIPEDCDFEIPRQGSFYIYDEPRTIPYESSEDRLRFYESLDAFVYTSGTTTTLKHSPTSTTLPKINCTMTVFFCLVLISSVFIQPVNASPIGMIDLPTVYAVCQVSAQPILNLLHATSIILLMFVVVWLAMHASRLIFPFFLFSAFLNPALAEVFHTDNCKIKAQCWSYGSDIPPNHIVTIHHSDESFYYAVKAAALQIQLLRYISDFTERPKPCKIEEGSKAYKPVLLCSEFTLQEFDCDVIQIGSSPFLIEKDSDNNYYQQAPGYIPTCYGYEQDCILNTEDACEKYINRANFYATSLIATCEPDIRVGEEDYTYDHSTEDPFLSRYNCTIKCSPQTILSCTDSTRLPTCPIHQVLIDRSAHHLITTQLVKQPPCKVACKCHVYNHTFYAIVYPHPTIQTPPKMCLYHCSGLHQDHQPRILMSEFKPPLPFRPPVLQDALAQLFWAAQLAICNITVLNKDLCDFAVQELQHVIIYESTGSNCPRPCSELDDPYCPNSSYVHRDCMLTERRKIITIYFCNCKNETIYEYSATITPEPTESVIPTKISMSDDTFTVLNTTLHVYDHSPFESLISAFASLAEVAAAIAAAIKAFWCIIRNITTFTLTLLIYCCVKNDMVRIVTTVYLIWVIYGCVYTCAQPLLITVITKAGRVLRNSATLLLQSLEKLRPQVDNRATFLNPNILHAPLRLPPNSLEIKLHYLLKFTIFLGKFIFAPDLAYVIFTCAFFHMVGAAGAASIKDELKKEAWYLLDKYALTDRETFTMRITNAALYTTKLIILFFVLIILFVFFQYRFVIYRTSRLVNCRYIYLVLLVISIVLPTYLPNAHDALRAVVFGTLPETPGIFYQVAIIGSTHLLFYIPAFLVLILGKVEIYQKFIVLIFMVVACFPYPMVYAGPRQPSSAQPPGSDMHSVMTSLGYNCTHENSTHLSCNGTLCASSFTSLWSCLRPAVINMTSLTKPIMTWLEQYRRHTCHPSIIVILIFAFFLSPSTYIFSLIFGQLLLCVNGAPVTRGVPDSQFLPDFLQRYNPFSKFYGPHDFVFIICFIFICLIAYTKIKNSLLKSLIIYYTIVFLTDYIVEIIVVFMIAHFPIQEIGSIIFKIVFNFVTYVDNKINNNIGVFRTTYATTTTMVRKHVVLKSPLEMKPTIVHTALELEQPSLSCKIACHLSLTPDLAADGVDEPIEDIAILAIRVGTSTGFGTVVPGNSLSIVTPHHLTKGRPLVVSMNGTDISLNVTHQSVEEDLDVYGRKPQLTPPKPGDIAHIYTPTDSEGYLARKVKYRDGNWYFLDSSSMPILQPVNGLLGVSGSPIVSDSGQIYSIATRAMATGGGSNCYMHNDTSKLQQTTKETTYIDPVNAENSLPHSFRQDVEACAQLQPGQTHKINAPTGTGKSTKFPIELVKATQKPILICAPTNVACKGIYDRISETLGNSVSIRSGKHKIGPSQNLIVVSTYGTLISNNKNVDKITTYLSYFKYIMLDESHTHSPEQMVTQALLSCYPVCAIIESSASTEPKFSSPFPVERKVFDPGLLSSDRITELSELASGNTLILLNNIEDTKKLASSLSVLRKSVAFYSGCDPDNLGDFCKNNEDWIVVATPALECGITLPDLKTVIDSGLTNTPTANLNAKGDQVIEMMYKSHIPLSVAVQRSGRVGRTAPGTYYHPTLQFDNQPLPNAHSAVTAFILSTAFPSNVSVALAGLEYMEPNARNVVMFLCNLFSQLPETRGMLLKFYGQEEKIQCINTALKLQYSCHVLTPSQHTRTWHDTTQRPWTLISPSIIIEPIDTLPLAPHVESLLENRTVLDALTYAIDNTVIVHTSSLLTPLLILAGGITAFMLAHPTPYLVRSSILPYSALCDRTLVSIYAQPYQVKHGTIVHTSENLNDLLARYVAEVGLSVKAAGNNASQYARAALNSPLMEKLRTQFNNEVTQPTIKSVMGATSLNQTLLSLLTMSFGVVVPMFSKLTSPETTMILTSLASLLLALTGISTQFTLITSLGNAAVSMLLTRALGSGKRASIINLLTCLAPYIIPFYFNTLVRTRSRLIISTPIFMTMYRGLIKGWQPDQMMRLLIPSCIDALVNPFCLLTSTALAVVVYSLRQHSLGKANNFNLLLGLNARNVFDQNLSKQFINEDENNLKFDRIVSVLATINYALVDPLMLILTGIVTVFRYTSGRGFNPLELVEDVLSGNIYYSVFEAFKNHLETVDCKYVFTSVTVYGFITAMLRRLICSVGNSLYTTVMDKFQRWKNRRPCAVPPSVDTAYSNARIDTHCMCGKEVTYVRSTHGYVRVKGSCDAPCVLEYRPRKFDTPPTPECVKFTIHKNLSYDGMHVYAARDQSIMTDDLIALLKKDPNSAFNPYSHQIKHVSNLMGFIDITQHSAAINITALPRSAVPVLITLLRANPVPAYDPDNAHYNCYIPFADKLEPLLPPNTRRRKHGDGLLIYEESVDEIVDSIPLIDGSSITQASVRATLQPKKLYTLTVMPPGMSIPKDAYPCAFKPVIARLPKNYITCVSYDPPTFFLVGGKMIPMPKCLLDALPLTRYANLYYYSSGITRLAPRTYDPLDELEDVCSYGTFGSTRTSSVSSAPDLQPSELSKFMPPAPPPRVESEPESTTSSADYGHALELSELSDGSSTSYEELPEKLPKFPPSVPPIVPYPYPLPSIVKDNSDTHNIVPTSFSFRDKLYNFVNSFIPSLVPSNKPNMHINDHNREQLTVVDGIVTDVTVNLLTHTCDLPEAPIAAPCLTSNIISKVRYSENIAHEKTISCKSVGLLVHLISRSHPLKRLSYQITASGLIIVTIHDEPSTTSLNNLVAMLSAKRRLRITSSCKPPSPSIPIHYQYALQCINHTLSTLNISPDIYSLGEQLIVFKDKIVSKTFNDKLKPTLLDRTLYDTVVTLIPEFKQEAYIPPQTAQAFVAAINNTLDFSSDGPPPGLIDAVRAQLKCITNALGCHQSSMEPEDVLPLLNHKSSLGFFQNRPASNSAEYIHGRLRQDLVEFFNDLDSCTPVLALQTLMLKSAPIDFHDPSIFPPINPHKPPRIIQYGNLLFRAAAACAYGTYWRDGLVGGSHMSLMDQVRTIADYWFSYQTPAALCLDISKFDVTLSSPILDILLEAEVSMYPKQRDKDRIRKLRAIEILSLGLLPDGTLIHRCRMRGSGEIDTSLGNTLLNEAILRTLTTTASIPADRIKFLVCGDDAVLVGARDDIMKIADHAPKFYNQMNMKLSLAKICTDLTEITFCSHSPSPILDTSTGKIHYVPTRPAPIALSKLLAGSRHVSPSLLASKLTSYAINCIGSPLIYYTCLTLLNKLNCTGKYIPPAWLPKTHSIFQMTDTPLRRAVLKLYNFDPAYIKHLPSATSRSDVSYYSVEKPFSLNTFHYSVRCTLARSGRINEKLKPLFKKRHLIPSRR</sequence>
<feature type="transmembrane region" description="Helical" evidence="41">
    <location>
        <begin position="1017"/>
        <end position="1038"/>
    </location>
</feature>
<keyword evidence="14" id="KW-0808">Transferase</keyword>
<dbReference type="GO" id="GO:0015267">
    <property type="term" value="F:channel activity"/>
    <property type="evidence" value="ECO:0007669"/>
    <property type="project" value="UniProtKB-KW"/>
</dbReference>
<comment type="catalytic activity">
    <reaction evidence="38">
        <text>a ribonucleoside 5'-triphosphate + H2O = a ribonucleoside 5'-diphosphate + phosphate + H(+)</text>
        <dbReference type="Rhea" id="RHEA:23680"/>
        <dbReference type="ChEBI" id="CHEBI:15377"/>
        <dbReference type="ChEBI" id="CHEBI:15378"/>
        <dbReference type="ChEBI" id="CHEBI:43474"/>
        <dbReference type="ChEBI" id="CHEBI:57930"/>
        <dbReference type="ChEBI" id="CHEBI:61557"/>
        <dbReference type="EC" id="3.6.1.15"/>
    </reaction>
</comment>
<dbReference type="Gene3D" id="3.40.50.300">
    <property type="entry name" value="P-loop containing nucleotide triphosphate hydrolases"/>
    <property type="match status" value="2"/>
</dbReference>
<keyword evidence="16" id="KW-0548">Nucleotidyltransferase</keyword>
<dbReference type="GO" id="GO:0003724">
    <property type="term" value="F:RNA helicase activity"/>
    <property type="evidence" value="ECO:0007669"/>
    <property type="project" value="UniProtKB-EC"/>
</dbReference>
<feature type="transmembrane region" description="Helical" evidence="41">
    <location>
        <begin position="2277"/>
        <end position="2301"/>
    </location>
</feature>
<dbReference type="GO" id="GO:0017111">
    <property type="term" value="F:ribonucleoside triphosphate phosphatase activity"/>
    <property type="evidence" value="ECO:0007669"/>
    <property type="project" value="UniProtKB-EC"/>
</dbReference>
<comment type="subcellular location">
    <subcellularLocation>
        <location evidence="2">Host cytoplasm</location>
    </subcellularLocation>
    <subcellularLocation>
        <location evidence="3">Host membrane</location>
        <topology evidence="3">Peripheral membrane protein</topology>
    </subcellularLocation>
    <subcellularLocation>
        <location evidence="1">Virion membrane</location>
    </subcellularLocation>
</comment>
<evidence type="ECO:0000256" key="6">
    <source>
        <dbReference type="ARBA" id="ARBA00022482"/>
    </source>
</evidence>
<feature type="transmembrane region" description="Helical" evidence="41">
    <location>
        <begin position="1276"/>
        <end position="1302"/>
    </location>
</feature>
<feature type="compositionally biased region" description="Basic residues" evidence="40">
    <location>
        <begin position="131"/>
        <end position="141"/>
    </location>
</feature>
<evidence type="ECO:0000256" key="17">
    <source>
        <dbReference type="ARBA" id="ARBA00022741"/>
    </source>
</evidence>
<evidence type="ECO:0000256" key="2">
    <source>
        <dbReference type="ARBA" id="ARBA00004192"/>
    </source>
</evidence>
<feature type="transmembrane region" description="Helical" evidence="41">
    <location>
        <begin position="1364"/>
        <end position="1388"/>
    </location>
</feature>
<keyword evidence="6" id="KW-1113">Inhibition of host RLR pathway by virus</keyword>
<evidence type="ECO:0000256" key="4">
    <source>
        <dbReference type="ARBA" id="ARBA00020107"/>
    </source>
</evidence>
<keyword evidence="29" id="KW-1072">Activation of host autophagy by virus</keyword>
<evidence type="ECO:0000256" key="9">
    <source>
        <dbReference type="ARBA" id="ARBA00022510"/>
    </source>
</evidence>
<dbReference type="Pfam" id="PF00998">
    <property type="entry name" value="RdRP_3"/>
    <property type="match status" value="1"/>
</dbReference>
<dbReference type="InterPro" id="IPR043502">
    <property type="entry name" value="DNA/RNA_pol_sf"/>
</dbReference>
<dbReference type="InterPro" id="IPR007094">
    <property type="entry name" value="RNA-dir_pol_PSvirus"/>
</dbReference>
<keyword evidence="30" id="KW-0406">Ion transport</keyword>
<proteinExistence type="predicted"/>
<keyword evidence="8" id="KW-1168">Fusion of virus membrane with host membrane</keyword>
<dbReference type="GO" id="GO:0034220">
    <property type="term" value="P:monoatomic ion transmembrane transport"/>
    <property type="evidence" value="ECO:0007669"/>
    <property type="project" value="UniProtKB-KW"/>
</dbReference>
<dbReference type="GO" id="GO:0019062">
    <property type="term" value="P:virion attachment to host cell"/>
    <property type="evidence" value="ECO:0007669"/>
    <property type="project" value="UniProtKB-KW"/>
</dbReference>
<dbReference type="SMART" id="SM00490">
    <property type="entry name" value="HELICc"/>
    <property type="match status" value="1"/>
</dbReference>
<keyword evidence="36" id="KW-1160">Virus entry into host cell</keyword>
<evidence type="ECO:0000256" key="37">
    <source>
        <dbReference type="ARBA" id="ARBA00023303"/>
    </source>
</evidence>
<reference evidence="44" key="1">
    <citation type="journal article" date="2018" name="Nature">
        <title>The evolutionary history of vertebrate RNA viruses.</title>
        <authorList>
            <person name="Shi M."/>
            <person name="Lin X.D."/>
            <person name="Chen X."/>
            <person name="Tian J.H."/>
            <person name="Chen L.J."/>
            <person name="Li K."/>
            <person name="Wang W."/>
            <person name="Eden J.S."/>
            <person name="Shen J.J."/>
            <person name="Liu L."/>
            <person name="Holmes E.C."/>
            <person name="Zhang Y.Z."/>
        </authorList>
    </citation>
    <scope>NUCLEOTIDE SEQUENCE</scope>
    <source>
        <strain evidence="44">WZSS31331</strain>
    </source>
</reference>
<evidence type="ECO:0000256" key="29">
    <source>
        <dbReference type="ARBA" id="ARBA00023050"/>
    </source>
</evidence>
<keyword evidence="17" id="KW-0547">Nucleotide-binding</keyword>
<evidence type="ECO:0000256" key="35">
    <source>
        <dbReference type="ARBA" id="ARBA00023280"/>
    </source>
</evidence>
<evidence type="ECO:0000256" key="40">
    <source>
        <dbReference type="SAM" id="MobiDB-lite"/>
    </source>
</evidence>
<dbReference type="GO" id="GO:0052170">
    <property type="term" value="P:symbiont-mediated suppression of host innate immune response"/>
    <property type="evidence" value="ECO:0007669"/>
    <property type="project" value="UniProtKB-KW"/>
</dbReference>
<evidence type="ECO:0000256" key="21">
    <source>
        <dbReference type="ARBA" id="ARBA00022807"/>
    </source>
</evidence>
<evidence type="ECO:0000256" key="26">
    <source>
        <dbReference type="ARBA" id="ARBA00022953"/>
    </source>
</evidence>
<evidence type="ECO:0000256" key="12">
    <source>
        <dbReference type="ARBA" id="ARBA00022632"/>
    </source>
</evidence>
<keyword evidence="19" id="KW-1161">Viral attachment to host cell</keyword>
<feature type="transmembrane region" description="Helical" evidence="41">
    <location>
        <begin position="2238"/>
        <end position="2257"/>
    </location>
</feature>
<evidence type="ECO:0000256" key="13">
    <source>
        <dbReference type="ARBA" id="ARBA00022670"/>
    </source>
</evidence>
<keyword evidence="24" id="KW-0946">Virion</keyword>
<dbReference type="GO" id="GO:0039520">
    <property type="term" value="P:symbiont-mediated activation of host autophagy"/>
    <property type="evidence" value="ECO:0007669"/>
    <property type="project" value="UniProtKB-KW"/>
</dbReference>
<dbReference type="GO" id="GO:0008234">
    <property type="term" value="F:cysteine-type peptidase activity"/>
    <property type="evidence" value="ECO:0007669"/>
    <property type="project" value="UniProtKB-KW"/>
</dbReference>
<keyword evidence="34" id="KW-1035">Host cytoplasm</keyword>
<evidence type="ECO:0000256" key="34">
    <source>
        <dbReference type="ARBA" id="ARBA00023200"/>
    </source>
</evidence>
<feature type="region of interest" description="Disordered" evidence="40">
    <location>
        <begin position="2873"/>
        <end position="2911"/>
    </location>
</feature>
<evidence type="ECO:0000256" key="23">
    <source>
        <dbReference type="ARBA" id="ARBA00022840"/>
    </source>
</evidence>
<dbReference type="PANTHER" id="PTHR18934:SF91">
    <property type="entry name" value="PRE-MRNA-SPLICING FACTOR ATP-DEPENDENT RNA HELICASE PRP16"/>
    <property type="match status" value="1"/>
</dbReference>
<dbReference type="SMART" id="SM00487">
    <property type="entry name" value="DEXDc"/>
    <property type="match status" value="1"/>
</dbReference>
<evidence type="ECO:0000256" key="15">
    <source>
        <dbReference type="ARBA" id="ARBA00022692"/>
    </source>
</evidence>
<evidence type="ECO:0000256" key="5">
    <source>
        <dbReference type="ARBA" id="ARBA00022448"/>
    </source>
</evidence>
<feature type="transmembrane region" description="Helical" evidence="41">
    <location>
        <begin position="410"/>
        <end position="430"/>
    </location>
</feature>
<feature type="transmembrane region" description="Helical" evidence="41">
    <location>
        <begin position="1143"/>
        <end position="1166"/>
    </location>
</feature>
<dbReference type="SUPFAM" id="SSF52540">
    <property type="entry name" value="P-loop containing nucleoside triphosphate hydrolases"/>
    <property type="match status" value="1"/>
</dbReference>
<feature type="transmembrane region" description="Helical" evidence="41">
    <location>
        <begin position="369"/>
        <end position="389"/>
    </location>
</feature>
<keyword evidence="15 41" id="KW-0812">Transmembrane</keyword>
<feature type="region of interest" description="Disordered" evidence="40">
    <location>
        <begin position="131"/>
        <end position="157"/>
    </location>
</feature>
<evidence type="ECO:0000313" key="44">
    <source>
        <dbReference type="EMBL" id="AVM87248.1"/>
    </source>
</evidence>
<evidence type="ECO:0000256" key="1">
    <source>
        <dbReference type="ARBA" id="ARBA00004182"/>
    </source>
</evidence>
<evidence type="ECO:0000256" key="14">
    <source>
        <dbReference type="ARBA" id="ARBA00022679"/>
    </source>
</evidence>
<keyword evidence="25" id="KW-1043">Host membrane</keyword>
<keyword evidence="18" id="KW-0378">Hydrolase</keyword>
<dbReference type="Pfam" id="PF00270">
    <property type="entry name" value="DEAD"/>
    <property type="match status" value="1"/>
</dbReference>